<dbReference type="Pfam" id="PF01037">
    <property type="entry name" value="AsnC_trans_reg"/>
    <property type="match status" value="1"/>
</dbReference>
<dbReference type="SUPFAM" id="SSF54909">
    <property type="entry name" value="Dimeric alpha+beta barrel"/>
    <property type="match status" value="1"/>
</dbReference>
<dbReference type="Pfam" id="PF13412">
    <property type="entry name" value="HTH_24"/>
    <property type="match status" value="1"/>
</dbReference>
<name>A0A2I8VEQ5_9EURY</name>
<dbReference type="KEGG" id="srub:C2R22_00910"/>
<dbReference type="PANTHER" id="PTHR30154:SF34">
    <property type="entry name" value="TRANSCRIPTIONAL REGULATOR AZLB"/>
    <property type="match status" value="1"/>
</dbReference>
<evidence type="ECO:0000259" key="1">
    <source>
        <dbReference type="Pfam" id="PF01037"/>
    </source>
</evidence>
<dbReference type="Gene3D" id="3.30.70.920">
    <property type="match status" value="1"/>
</dbReference>
<keyword evidence="3" id="KW-1185">Reference proteome</keyword>
<dbReference type="Proteomes" id="UP000236584">
    <property type="component" value="Chromosome"/>
</dbReference>
<sequence length="173" mass="19338">MSLDALDVRILRSIAMKETTSPEQIYQETDIPKSTVHYRIENMKKQGVIKNGLFEIDLQKAGLGLTVISEVLAEFSEGYQKKVGKALSEIEGVTDVHFTMGDTDFIVISRLPSRAMVEKLIEEFEAIDGIQRTSSKFVITSYKGDESVGVFRDYSEQTILRSHGLDETGDAPE</sequence>
<accession>A0A2I8VEQ5</accession>
<protein>
    <submittedName>
        <fullName evidence="2">Lrp/AsnC family transcriptional regulator</fullName>
    </submittedName>
</protein>
<dbReference type="OrthoDB" id="183514at2157"/>
<dbReference type="GO" id="GO:0043200">
    <property type="term" value="P:response to amino acid"/>
    <property type="evidence" value="ECO:0007669"/>
    <property type="project" value="TreeGrafter"/>
</dbReference>
<dbReference type="InterPro" id="IPR036390">
    <property type="entry name" value="WH_DNA-bd_sf"/>
</dbReference>
<dbReference type="AlphaFoldDB" id="A0A2I8VEQ5"/>
<reference evidence="2 3" key="1">
    <citation type="submission" date="2018-01" db="EMBL/GenBank/DDBJ databases">
        <title>Complete genome sequence of Salinigranum rubrum GX10T, an extremely halophilic archaeon isolated from a marine solar saltern.</title>
        <authorList>
            <person name="Han S."/>
        </authorList>
    </citation>
    <scope>NUCLEOTIDE SEQUENCE [LARGE SCALE GENOMIC DNA]</scope>
    <source>
        <strain evidence="2 3">GX10</strain>
    </source>
</reference>
<dbReference type="InterPro" id="IPR019887">
    <property type="entry name" value="Tscrpt_reg_AsnC/Lrp_C"/>
</dbReference>
<dbReference type="GO" id="GO:0005829">
    <property type="term" value="C:cytosol"/>
    <property type="evidence" value="ECO:0007669"/>
    <property type="project" value="TreeGrafter"/>
</dbReference>
<dbReference type="PANTHER" id="PTHR30154">
    <property type="entry name" value="LEUCINE-RESPONSIVE REGULATORY PROTEIN"/>
    <property type="match status" value="1"/>
</dbReference>
<feature type="domain" description="Transcription regulator AsnC/Lrp ligand binding" evidence="1">
    <location>
        <begin position="78"/>
        <end position="139"/>
    </location>
</feature>
<evidence type="ECO:0000313" key="3">
    <source>
        <dbReference type="Proteomes" id="UP000236584"/>
    </source>
</evidence>
<dbReference type="EMBL" id="CP026309">
    <property type="protein sequence ID" value="AUV80395.1"/>
    <property type="molecule type" value="Genomic_DNA"/>
</dbReference>
<dbReference type="SUPFAM" id="SSF46785">
    <property type="entry name" value="Winged helix' DNA-binding domain"/>
    <property type="match status" value="1"/>
</dbReference>
<dbReference type="GeneID" id="35590605"/>
<dbReference type="InterPro" id="IPR036388">
    <property type="entry name" value="WH-like_DNA-bd_sf"/>
</dbReference>
<proteinExistence type="predicted"/>
<dbReference type="GO" id="GO:0043565">
    <property type="term" value="F:sequence-specific DNA binding"/>
    <property type="evidence" value="ECO:0007669"/>
    <property type="project" value="TreeGrafter"/>
</dbReference>
<dbReference type="InterPro" id="IPR019888">
    <property type="entry name" value="Tscrpt_reg_AsnC-like"/>
</dbReference>
<organism evidence="2 3">
    <name type="scientific">Salinigranum rubrum</name>
    <dbReference type="NCBI Taxonomy" id="755307"/>
    <lineage>
        <taxon>Archaea</taxon>
        <taxon>Methanobacteriati</taxon>
        <taxon>Methanobacteriota</taxon>
        <taxon>Stenosarchaea group</taxon>
        <taxon>Halobacteria</taxon>
        <taxon>Halobacteriales</taxon>
        <taxon>Haloferacaceae</taxon>
        <taxon>Salinigranum</taxon>
    </lineage>
</organism>
<gene>
    <name evidence="2" type="ORF">C2R22_00910</name>
</gene>
<dbReference type="InterPro" id="IPR011008">
    <property type="entry name" value="Dimeric_a/b-barrel"/>
</dbReference>
<dbReference type="Gene3D" id="1.10.10.10">
    <property type="entry name" value="Winged helix-like DNA-binding domain superfamily/Winged helix DNA-binding domain"/>
    <property type="match status" value="1"/>
</dbReference>
<dbReference type="SMART" id="SM00344">
    <property type="entry name" value="HTH_ASNC"/>
    <property type="match status" value="1"/>
</dbReference>
<dbReference type="RefSeq" id="WP_103423903.1">
    <property type="nucleotide sequence ID" value="NZ_CP026309.1"/>
</dbReference>
<evidence type="ECO:0000313" key="2">
    <source>
        <dbReference type="EMBL" id="AUV80395.1"/>
    </source>
</evidence>